<evidence type="ECO:0000256" key="10">
    <source>
        <dbReference type="ARBA" id="ARBA00041392"/>
    </source>
</evidence>
<feature type="non-terminal residue" evidence="14">
    <location>
        <position position="346"/>
    </location>
</feature>
<sequence length="346" mass="41575">MSDSSDDELNSNDDHEKTSWILYKDRVEWNDVTPIPQDDGPHPVVSIAYSEKFKDAYDYFRAILKSSEKSERALALTETCIWLNPANYTVWQYRREILKTLAKNLHEEIKYTDRMIKYNSKSYQVWHHRKVIVEWLQDPSEELAFIETVLCKDAKNYHAWQHRQWCIQTFKQVYFFYRIYIYLYDKELEYVEQLLNDDVRNNSAWNQRYFVISNTTKFEQEVINREVDFTLEKIELEKGNESAWNYLRGILSHHSKGLGLGYNEKVRHKCEEMYKEGCRSNHLLACMIDICQERCPSDETPSPLFHINFAYELCKDLSKKYDTIRWRYWDYVASQLAIKLKTESSD</sequence>
<dbReference type="GO" id="GO:0004660">
    <property type="term" value="F:protein farnesyltransferase activity"/>
    <property type="evidence" value="ECO:0007669"/>
    <property type="project" value="UniProtKB-EC"/>
</dbReference>
<keyword evidence="8" id="KW-0460">Magnesium</keyword>
<keyword evidence="6 14" id="KW-0808">Transferase</keyword>
<evidence type="ECO:0000256" key="12">
    <source>
        <dbReference type="ARBA" id="ARBA00043086"/>
    </source>
</evidence>
<evidence type="ECO:0000256" key="11">
    <source>
        <dbReference type="ARBA" id="ARBA00042436"/>
    </source>
</evidence>
<comment type="similarity">
    <text evidence="2">Belongs to the protein prenyltransferase subunit alpha family.</text>
</comment>
<dbReference type="PANTHER" id="PTHR11129:SF1">
    <property type="entry name" value="PROTEIN FARNESYLTRANSFERASE_GERANYLGERANYLTRANSFERASE TYPE-1 SUBUNIT ALPHA"/>
    <property type="match status" value="1"/>
</dbReference>
<evidence type="ECO:0000256" key="2">
    <source>
        <dbReference type="ARBA" id="ARBA00006734"/>
    </source>
</evidence>
<dbReference type="Pfam" id="PF01239">
    <property type="entry name" value="PPTA"/>
    <property type="match status" value="5"/>
</dbReference>
<feature type="non-terminal residue" evidence="14">
    <location>
        <position position="1"/>
    </location>
</feature>
<dbReference type="PROSITE" id="PS51147">
    <property type="entry name" value="PFTA"/>
    <property type="match status" value="5"/>
</dbReference>
<evidence type="ECO:0000256" key="8">
    <source>
        <dbReference type="ARBA" id="ARBA00022842"/>
    </source>
</evidence>
<reference evidence="14" key="1">
    <citation type="submission" date="2020-02" db="EMBL/GenBank/DDBJ databases">
        <title>Relaxed selection underlies rapid genomic changes in the transitions from sociality to social parasitism in ants.</title>
        <authorList>
            <person name="Bi X."/>
        </authorList>
    </citation>
    <scope>NUCLEOTIDE SEQUENCE</scope>
    <source>
        <strain evidence="14">BGI-DK2013a</strain>
        <tissue evidence="14">Whole body</tissue>
    </source>
</reference>
<keyword evidence="7" id="KW-0677">Repeat</keyword>
<dbReference type="GO" id="GO:0004662">
    <property type="term" value="F:CAAX-protein geranylgeranyltransferase activity"/>
    <property type="evidence" value="ECO:0007669"/>
    <property type="project" value="UniProtKB-EC"/>
</dbReference>
<dbReference type="InterPro" id="IPR002088">
    <property type="entry name" value="Prenyl_trans_a"/>
</dbReference>
<keyword evidence="5" id="KW-0637">Prenyltransferase</keyword>
<dbReference type="EC" id="2.5.1.58" evidence="4"/>
<evidence type="ECO:0000256" key="5">
    <source>
        <dbReference type="ARBA" id="ARBA00022602"/>
    </source>
</evidence>
<keyword evidence="15" id="KW-1185">Reference proteome</keyword>
<dbReference type="EMBL" id="JAANHZ010000734">
    <property type="protein sequence ID" value="KAG5307479.1"/>
    <property type="molecule type" value="Genomic_DNA"/>
</dbReference>
<evidence type="ECO:0000256" key="7">
    <source>
        <dbReference type="ARBA" id="ARBA00022737"/>
    </source>
</evidence>
<accession>A0A836E226</accession>
<comment type="caution">
    <text evidence="14">The sequence shown here is derived from an EMBL/GenBank/DDBJ whole genome shotgun (WGS) entry which is preliminary data.</text>
</comment>
<dbReference type="GO" id="GO:0005953">
    <property type="term" value="C:CAAX-protein geranylgeranyltransferase complex"/>
    <property type="evidence" value="ECO:0007669"/>
    <property type="project" value="TreeGrafter"/>
</dbReference>
<gene>
    <name evidence="14" type="primary">Fnta</name>
    <name evidence="14" type="ORF">G6Z75_0002768</name>
</gene>
<dbReference type="PANTHER" id="PTHR11129">
    <property type="entry name" value="PROTEIN FARNESYLTRANSFERASE ALPHA SUBUNIT/RAB GERANYLGERANYL TRANSFERASE ALPHA SUBUNIT"/>
    <property type="match status" value="1"/>
</dbReference>
<evidence type="ECO:0000256" key="13">
    <source>
        <dbReference type="ARBA" id="ARBA00043219"/>
    </source>
</evidence>
<dbReference type="EC" id="2.5.1.59" evidence="3"/>
<evidence type="ECO:0000256" key="3">
    <source>
        <dbReference type="ARBA" id="ARBA00012700"/>
    </source>
</evidence>
<comment type="cofactor">
    <cofactor evidence="1">
        <name>Mg(2+)</name>
        <dbReference type="ChEBI" id="CHEBI:18420"/>
    </cofactor>
</comment>
<dbReference type="GO" id="GO:0005965">
    <property type="term" value="C:protein farnesyltransferase complex"/>
    <property type="evidence" value="ECO:0007669"/>
    <property type="project" value="TreeGrafter"/>
</dbReference>
<evidence type="ECO:0000256" key="6">
    <source>
        <dbReference type="ARBA" id="ARBA00022679"/>
    </source>
</evidence>
<dbReference type="AlphaFoldDB" id="A0A836E226"/>
<evidence type="ECO:0000256" key="4">
    <source>
        <dbReference type="ARBA" id="ARBA00012702"/>
    </source>
</evidence>
<proteinExistence type="inferred from homology"/>
<protein>
    <recommendedName>
        <fullName evidence="9">Protein farnesyltransferase/geranylgeranyltransferase type-1 subunit alpha</fullName>
        <ecNumber evidence="4">2.5.1.58</ecNumber>
        <ecNumber evidence="3">2.5.1.59</ecNumber>
    </recommendedName>
    <alternativeName>
        <fullName evidence="12">CAAX farnesyltransferase subunit alpha</fullName>
    </alternativeName>
    <alternativeName>
        <fullName evidence="11">FTase-alpha</fullName>
    </alternativeName>
    <alternativeName>
        <fullName evidence="10">Ras proteins prenyltransferase subunit alpha</fullName>
    </alternativeName>
    <alternativeName>
        <fullName evidence="13">Type I protein geranyl-geranyltransferase subunit alpha</fullName>
    </alternativeName>
</protein>
<name>A0A836E226_9HYME</name>
<evidence type="ECO:0000313" key="14">
    <source>
        <dbReference type="EMBL" id="KAG5307479.1"/>
    </source>
</evidence>
<dbReference type="Gene3D" id="1.25.40.120">
    <property type="entry name" value="Protein prenylyltransferase"/>
    <property type="match status" value="1"/>
</dbReference>
<evidence type="ECO:0000313" key="15">
    <source>
        <dbReference type="Proteomes" id="UP000667349"/>
    </source>
</evidence>
<evidence type="ECO:0000256" key="1">
    <source>
        <dbReference type="ARBA" id="ARBA00001946"/>
    </source>
</evidence>
<dbReference type="Proteomes" id="UP000667349">
    <property type="component" value="Unassembled WGS sequence"/>
</dbReference>
<evidence type="ECO:0000256" key="9">
    <source>
        <dbReference type="ARBA" id="ARBA00040965"/>
    </source>
</evidence>
<organism evidence="14 15">
    <name type="scientific">Acromyrmex insinuator</name>
    <dbReference type="NCBI Taxonomy" id="230686"/>
    <lineage>
        <taxon>Eukaryota</taxon>
        <taxon>Metazoa</taxon>
        <taxon>Ecdysozoa</taxon>
        <taxon>Arthropoda</taxon>
        <taxon>Hexapoda</taxon>
        <taxon>Insecta</taxon>
        <taxon>Pterygota</taxon>
        <taxon>Neoptera</taxon>
        <taxon>Endopterygota</taxon>
        <taxon>Hymenoptera</taxon>
        <taxon>Apocrita</taxon>
        <taxon>Aculeata</taxon>
        <taxon>Formicoidea</taxon>
        <taxon>Formicidae</taxon>
        <taxon>Myrmicinae</taxon>
        <taxon>Acromyrmex</taxon>
    </lineage>
</organism>
<dbReference type="SUPFAM" id="SSF48439">
    <property type="entry name" value="Protein prenylyltransferase"/>
    <property type="match status" value="1"/>
</dbReference>